<keyword evidence="3" id="KW-1185">Reference proteome</keyword>
<evidence type="ECO:0000313" key="3">
    <source>
        <dbReference type="Proteomes" id="UP000245698"/>
    </source>
</evidence>
<protein>
    <submittedName>
        <fullName evidence="2">Uncharacterized protein</fullName>
    </submittedName>
</protein>
<organism evidence="2 3">
    <name type="scientific">Mesorhizobium delmotii</name>
    <dbReference type="NCBI Taxonomy" id="1631247"/>
    <lineage>
        <taxon>Bacteria</taxon>
        <taxon>Pseudomonadati</taxon>
        <taxon>Pseudomonadota</taxon>
        <taxon>Alphaproteobacteria</taxon>
        <taxon>Hyphomicrobiales</taxon>
        <taxon>Phyllobacteriaceae</taxon>
        <taxon>Mesorhizobium</taxon>
    </lineage>
</organism>
<dbReference type="Proteomes" id="UP000245698">
    <property type="component" value="Unassembled WGS sequence"/>
</dbReference>
<sequence>MRDTADVVRDAAEALEGQHPPLACRPSPPQGTRKGGDRQLRVLCLFFDVRDWRNGGNSQSPPLAGEMSGRTEGVGRNSARRA</sequence>
<reference evidence="3" key="1">
    <citation type="submission" date="2016-12" db="EMBL/GenBank/DDBJ databases">
        <authorList>
            <person name="Brunel B."/>
        </authorList>
    </citation>
    <scope>NUCLEOTIDE SEQUENCE [LARGE SCALE GENOMIC DNA]</scope>
</reference>
<feature type="compositionally biased region" description="Basic and acidic residues" evidence="1">
    <location>
        <begin position="1"/>
        <end position="12"/>
    </location>
</feature>
<evidence type="ECO:0000256" key="1">
    <source>
        <dbReference type="SAM" id="MobiDB-lite"/>
    </source>
</evidence>
<feature type="region of interest" description="Disordered" evidence="1">
    <location>
        <begin position="1"/>
        <end position="37"/>
    </location>
</feature>
<dbReference type="AlphaFoldDB" id="A0A2P9AJW9"/>
<dbReference type="EMBL" id="FUIG01000026">
    <property type="protein sequence ID" value="SJM31434.1"/>
    <property type="molecule type" value="Genomic_DNA"/>
</dbReference>
<gene>
    <name evidence="2" type="ORF">BQ8482_20049</name>
</gene>
<name>A0A2P9AJW9_9HYPH</name>
<proteinExistence type="predicted"/>
<feature type="region of interest" description="Disordered" evidence="1">
    <location>
        <begin position="52"/>
        <end position="82"/>
    </location>
</feature>
<accession>A0A2P9AJW9</accession>
<evidence type="ECO:0000313" key="2">
    <source>
        <dbReference type="EMBL" id="SJM31434.1"/>
    </source>
</evidence>